<dbReference type="Gene3D" id="3.40.1440.10">
    <property type="entry name" value="GIY-YIG endonuclease"/>
    <property type="match status" value="1"/>
</dbReference>
<dbReference type="RefSeq" id="WP_244542959.1">
    <property type="nucleotide sequence ID" value="NZ_FOAB01000001.1"/>
</dbReference>
<accession>A0A1H7GJ48</accession>
<dbReference type="Pfam" id="PF01541">
    <property type="entry name" value="GIY-YIG"/>
    <property type="match status" value="1"/>
</dbReference>
<dbReference type="InterPro" id="IPR035901">
    <property type="entry name" value="GIY-YIG_endonuc_sf"/>
</dbReference>
<keyword evidence="3" id="KW-0540">Nuclease</keyword>
<dbReference type="EMBL" id="FOAB01000001">
    <property type="protein sequence ID" value="SEK38121.1"/>
    <property type="molecule type" value="Genomic_DNA"/>
</dbReference>
<dbReference type="PROSITE" id="PS50164">
    <property type="entry name" value="GIY_YIG"/>
    <property type="match status" value="1"/>
</dbReference>
<dbReference type="Proteomes" id="UP000198521">
    <property type="component" value="Unassembled WGS sequence"/>
</dbReference>
<feature type="domain" description="GIY-YIG" evidence="2">
    <location>
        <begin position="1"/>
        <end position="72"/>
    </location>
</feature>
<evidence type="ECO:0000259" key="2">
    <source>
        <dbReference type="PROSITE" id="PS50164"/>
    </source>
</evidence>
<dbReference type="SUPFAM" id="SSF82771">
    <property type="entry name" value="GIY-YIG endonuclease"/>
    <property type="match status" value="1"/>
</dbReference>
<evidence type="ECO:0000256" key="1">
    <source>
        <dbReference type="ARBA" id="ARBA00007435"/>
    </source>
</evidence>
<dbReference type="GO" id="GO:0004519">
    <property type="term" value="F:endonuclease activity"/>
    <property type="evidence" value="ECO:0007669"/>
    <property type="project" value="UniProtKB-KW"/>
</dbReference>
<dbReference type="InterPro" id="IPR000305">
    <property type="entry name" value="GIY-YIG_endonuc"/>
</dbReference>
<keyword evidence="4" id="KW-1185">Reference proteome</keyword>
<dbReference type="PANTHER" id="PTHR34477:SF1">
    <property type="entry name" value="UPF0213 PROTEIN YHBQ"/>
    <property type="match status" value="1"/>
</dbReference>
<organism evidence="3 4">
    <name type="scientific">Aquimarina amphilecti</name>
    <dbReference type="NCBI Taxonomy" id="1038014"/>
    <lineage>
        <taxon>Bacteria</taxon>
        <taxon>Pseudomonadati</taxon>
        <taxon>Bacteroidota</taxon>
        <taxon>Flavobacteriia</taxon>
        <taxon>Flavobacteriales</taxon>
        <taxon>Flavobacteriaceae</taxon>
        <taxon>Aquimarina</taxon>
    </lineage>
</organism>
<name>A0A1H7GJ48_AQUAM</name>
<keyword evidence="3" id="KW-0255">Endonuclease</keyword>
<sequence length="92" mass="10763">MYILACSDGSYYTGSTKDLDRRLQQHQNGEGANHTKKRLPVRLLYYEQYDRIDTAFYREKQVQGWSRAKKEALMNGDLDTLPGLSIAYRDIR</sequence>
<dbReference type="AlphaFoldDB" id="A0A1H7GJ48"/>
<dbReference type="STRING" id="1038014.SAMN04487910_0391"/>
<evidence type="ECO:0000313" key="4">
    <source>
        <dbReference type="Proteomes" id="UP000198521"/>
    </source>
</evidence>
<proteinExistence type="inferred from homology"/>
<dbReference type="CDD" id="cd10456">
    <property type="entry name" value="GIY-YIG_UPF0213"/>
    <property type="match status" value="1"/>
</dbReference>
<comment type="similarity">
    <text evidence="1">Belongs to the UPF0213 family.</text>
</comment>
<keyword evidence="3" id="KW-0378">Hydrolase</keyword>
<protein>
    <submittedName>
        <fullName evidence="3">Putative endonuclease</fullName>
    </submittedName>
</protein>
<dbReference type="PANTHER" id="PTHR34477">
    <property type="entry name" value="UPF0213 PROTEIN YHBQ"/>
    <property type="match status" value="1"/>
</dbReference>
<gene>
    <name evidence="3" type="ORF">SAMN04487910_0391</name>
</gene>
<dbReference type="InterPro" id="IPR050190">
    <property type="entry name" value="UPF0213_domain"/>
</dbReference>
<evidence type="ECO:0000313" key="3">
    <source>
        <dbReference type="EMBL" id="SEK38121.1"/>
    </source>
</evidence>
<reference evidence="3 4" key="1">
    <citation type="submission" date="2016-10" db="EMBL/GenBank/DDBJ databases">
        <authorList>
            <person name="de Groot N.N."/>
        </authorList>
    </citation>
    <scope>NUCLEOTIDE SEQUENCE [LARGE SCALE GENOMIC DNA]</scope>
    <source>
        <strain evidence="3 4">DSM 25232</strain>
    </source>
</reference>